<dbReference type="InterPro" id="IPR039422">
    <property type="entry name" value="MarR/SlyA-like"/>
</dbReference>
<protein>
    <recommendedName>
        <fullName evidence="4">HTH marR-type domain-containing protein</fullName>
    </recommendedName>
</protein>
<dbReference type="SMART" id="SM00347">
    <property type="entry name" value="HTH_MARR"/>
    <property type="match status" value="1"/>
</dbReference>
<dbReference type="Proteomes" id="UP000031938">
    <property type="component" value="Unassembled WGS sequence"/>
</dbReference>
<accession>A0A0C2VF99</accession>
<dbReference type="InterPro" id="IPR036390">
    <property type="entry name" value="WH_DNA-bd_sf"/>
</dbReference>
<feature type="domain" description="HTH marR-type" evidence="4">
    <location>
        <begin position="11"/>
        <end position="145"/>
    </location>
</feature>
<dbReference type="PROSITE" id="PS50995">
    <property type="entry name" value="HTH_MARR_2"/>
    <property type="match status" value="1"/>
</dbReference>
<dbReference type="STRING" id="889306.KP78_39110"/>
<proteinExistence type="predicted"/>
<name>A0A0C2VF99_9BACL</name>
<comment type="caution">
    <text evidence="5">The sequence shown here is derived from an EMBL/GenBank/DDBJ whole genome shotgun (WGS) entry which is preliminary data.</text>
</comment>
<dbReference type="PATRIC" id="fig|889306.3.peg.3930"/>
<dbReference type="SUPFAM" id="SSF46785">
    <property type="entry name" value="Winged helix' DNA-binding domain"/>
    <property type="match status" value="1"/>
</dbReference>
<keyword evidence="3" id="KW-0804">Transcription</keyword>
<sequence length="148" mass="17622">MNMKRNDYHLDDSLGYKLFQASRLMNSRLNRNFKDNDFNLSYEQWQVLSRLFDEDGQTQNQLAIRNERDQAGISRLIDNLIKRNLVRRVPQKDDRRVNLIYLTEETKAVQHELEALATMTINQASMNIDPKELEITLRILDQIRKNLE</sequence>
<dbReference type="InterPro" id="IPR036388">
    <property type="entry name" value="WH-like_DNA-bd_sf"/>
</dbReference>
<dbReference type="AlphaFoldDB" id="A0A0C2VF99"/>
<evidence type="ECO:0000256" key="2">
    <source>
        <dbReference type="ARBA" id="ARBA00023125"/>
    </source>
</evidence>
<evidence type="ECO:0000256" key="1">
    <source>
        <dbReference type="ARBA" id="ARBA00023015"/>
    </source>
</evidence>
<evidence type="ECO:0000256" key="3">
    <source>
        <dbReference type="ARBA" id="ARBA00023163"/>
    </source>
</evidence>
<dbReference type="GO" id="GO:0003677">
    <property type="term" value="F:DNA binding"/>
    <property type="evidence" value="ECO:0007669"/>
    <property type="project" value="UniProtKB-KW"/>
</dbReference>
<organism evidence="5 6">
    <name type="scientific">Jeotgalibacillus soli</name>
    <dbReference type="NCBI Taxonomy" id="889306"/>
    <lineage>
        <taxon>Bacteria</taxon>
        <taxon>Bacillati</taxon>
        <taxon>Bacillota</taxon>
        <taxon>Bacilli</taxon>
        <taxon>Bacillales</taxon>
        <taxon>Caryophanaceae</taxon>
        <taxon>Jeotgalibacillus</taxon>
    </lineage>
</organism>
<keyword evidence="6" id="KW-1185">Reference proteome</keyword>
<dbReference type="PANTHER" id="PTHR33164:SF64">
    <property type="entry name" value="TRANSCRIPTIONAL REGULATOR SLYA"/>
    <property type="match status" value="1"/>
</dbReference>
<keyword evidence="1" id="KW-0805">Transcription regulation</keyword>
<dbReference type="PRINTS" id="PR00598">
    <property type="entry name" value="HTHMARR"/>
</dbReference>
<dbReference type="PANTHER" id="PTHR33164">
    <property type="entry name" value="TRANSCRIPTIONAL REGULATOR, MARR FAMILY"/>
    <property type="match status" value="1"/>
</dbReference>
<dbReference type="Pfam" id="PF01047">
    <property type="entry name" value="MarR"/>
    <property type="match status" value="1"/>
</dbReference>
<evidence type="ECO:0000259" key="4">
    <source>
        <dbReference type="PROSITE" id="PS50995"/>
    </source>
</evidence>
<dbReference type="GO" id="GO:0006950">
    <property type="term" value="P:response to stress"/>
    <property type="evidence" value="ECO:0007669"/>
    <property type="project" value="TreeGrafter"/>
</dbReference>
<dbReference type="InterPro" id="IPR000835">
    <property type="entry name" value="HTH_MarR-typ"/>
</dbReference>
<dbReference type="GO" id="GO:0003700">
    <property type="term" value="F:DNA-binding transcription factor activity"/>
    <property type="evidence" value="ECO:0007669"/>
    <property type="project" value="InterPro"/>
</dbReference>
<evidence type="ECO:0000313" key="6">
    <source>
        <dbReference type="Proteomes" id="UP000031938"/>
    </source>
</evidence>
<dbReference type="Gene3D" id="1.10.10.10">
    <property type="entry name" value="Winged helix-like DNA-binding domain superfamily/Winged helix DNA-binding domain"/>
    <property type="match status" value="1"/>
</dbReference>
<dbReference type="EMBL" id="JXRP01000022">
    <property type="protein sequence ID" value="KIL42688.1"/>
    <property type="molecule type" value="Genomic_DNA"/>
</dbReference>
<reference evidence="5 6" key="1">
    <citation type="submission" date="2015-01" db="EMBL/GenBank/DDBJ databases">
        <title>Genome sequencing of Jeotgalibacillus soli.</title>
        <authorList>
            <person name="Goh K.M."/>
            <person name="Chan K.-G."/>
            <person name="Yaakop A.S."/>
            <person name="Ee R."/>
            <person name="Gan H.M."/>
            <person name="Chan C.S."/>
        </authorList>
    </citation>
    <scope>NUCLEOTIDE SEQUENCE [LARGE SCALE GENOMIC DNA]</scope>
    <source>
        <strain evidence="5 6">P9</strain>
    </source>
</reference>
<gene>
    <name evidence="5" type="ORF">KP78_39110</name>
</gene>
<evidence type="ECO:0000313" key="5">
    <source>
        <dbReference type="EMBL" id="KIL42688.1"/>
    </source>
</evidence>
<keyword evidence="2" id="KW-0238">DNA-binding</keyword>